<organism evidence="1 2">
    <name type="scientific">Candidatus Iainarchaeum sp</name>
    <dbReference type="NCBI Taxonomy" id="3101447"/>
    <lineage>
        <taxon>Archaea</taxon>
        <taxon>Candidatus Iainarchaeota</taxon>
        <taxon>Candidatus Iainarchaeia</taxon>
        <taxon>Candidatus Iainarchaeales</taxon>
        <taxon>Candidatus Iainarchaeaceae</taxon>
        <taxon>Candidatus Iainarchaeum</taxon>
    </lineage>
</organism>
<dbReference type="EMBL" id="JABJNZ010000037">
    <property type="protein sequence ID" value="MBT4870448.1"/>
    <property type="molecule type" value="Genomic_DNA"/>
</dbReference>
<protein>
    <recommendedName>
        <fullName evidence="3">DUF3631 domain-containing protein</fullName>
    </recommendedName>
</protein>
<comment type="caution">
    <text evidence="1">The sequence shown here is derived from an EMBL/GenBank/DDBJ whole genome shotgun (WGS) entry which is preliminary data.</text>
</comment>
<accession>A0A8T5GFE2</accession>
<evidence type="ECO:0000313" key="2">
    <source>
        <dbReference type="Proteomes" id="UP000722459"/>
    </source>
</evidence>
<gene>
    <name evidence="1" type="ORF">HON47_02655</name>
</gene>
<dbReference type="AlphaFoldDB" id="A0A8T5GFE2"/>
<evidence type="ECO:0008006" key="3">
    <source>
        <dbReference type="Google" id="ProtNLM"/>
    </source>
</evidence>
<reference evidence="1" key="1">
    <citation type="journal article" date="2021" name="ISME J.">
        <title>Mercury methylation by metabolically versatile and cosmopolitan marine bacteria.</title>
        <authorList>
            <person name="Lin H."/>
            <person name="Ascher D.B."/>
            <person name="Myung Y."/>
            <person name="Lamborg C.H."/>
            <person name="Hallam S.J."/>
            <person name="Gionfriddo C.M."/>
            <person name="Holt K.E."/>
            <person name="Moreau J.W."/>
        </authorList>
    </citation>
    <scope>NUCLEOTIDE SEQUENCE</scope>
    <source>
        <strain evidence="1">SI075_bin30</strain>
    </source>
</reference>
<evidence type="ECO:0000313" key="1">
    <source>
        <dbReference type="EMBL" id="MBT4870448.1"/>
    </source>
</evidence>
<dbReference type="Proteomes" id="UP000722459">
    <property type="component" value="Unassembled WGS sequence"/>
</dbReference>
<name>A0A8T5GFE2_9ARCH</name>
<proteinExistence type="predicted"/>
<sequence>MDKKSLFQVVEQSKYKINQGAFKNNFYFGKTVIIDNQKTDAIILSNKDVLVDLSQIKIDSKPKGSSELKEKGFTYVDSLLEICPTWSNSGITEFLEGKKVEGEELFNLIREKLDYYIDVQDKRFLDFVTVYDISTYCYSLFNSIGYLFLYSEKESGKTKLMNLIELICFNPINATNPSESSLFRITNSLQPTLLIDDFENLEKEKQAVLNQLLKVGYKRSGQTIRNEKVGQSFVPKKFDVYCPKVITNTTGLDSITVSRCIVLRMLRTKTTKGSREPNENDQTWQEIRDSCYNFVLNNWKKISESYLDCEIKDFKNRQLELVRGPLAVAKTINEKLYADLVPFLKECFEDRDLEDISTNWEYILFSSLFENISEKRFYSVGELSELCVGKIGIEKEASLRRWIGKTISKIPLFKKRRVGSGVEYLLSQELVQEYMERTGYPIENTLTTLTTLSNGDKIKELDQPILDSCFHCKERQFVKYSVVGYPGKNYCDKCAEELKGLHNYV</sequence>